<reference evidence="1" key="2">
    <citation type="submission" date="2015-06" db="UniProtKB">
        <authorList>
            <consortium name="EnsemblMetazoa"/>
        </authorList>
    </citation>
    <scope>IDENTIFICATION</scope>
</reference>
<accession>T1KY26</accession>
<proteinExistence type="predicted"/>
<evidence type="ECO:0000313" key="2">
    <source>
        <dbReference type="Proteomes" id="UP000015104"/>
    </source>
</evidence>
<protein>
    <submittedName>
        <fullName evidence="1">Uncharacterized protein</fullName>
    </submittedName>
</protein>
<sequence length="204" mass="22294">MATNKATQLDAFFRHRMINGQSTSPTSSTSSSELYEAASSLARTKPYLKQAIFNKPFNLLMPGGCCPCSECCLCPIDPLPGDYPDPGVIDPDNPPLGGLFNRFGSSGSSSSRRVVRRRYVRPNGVVVVEIEEQPSGFRGSGLFGGGGLFSRFIPSALENGNVSRRQQVNPNPIIGLTVNPSVAIRERKDRYDLNRRQMIRVNQG</sequence>
<dbReference type="EnsemblMetazoa" id="tetur26g02230.1">
    <property type="protein sequence ID" value="tetur26g02230.1"/>
    <property type="gene ID" value="tetur26g02230"/>
</dbReference>
<dbReference type="AlphaFoldDB" id="T1KY26"/>
<keyword evidence="2" id="KW-1185">Reference proteome</keyword>
<name>T1KY26_TETUR</name>
<dbReference type="Proteomes" id="UP000015104">
    <property type="component" value="Unassembled WGS sequence"/>
</dbReference>
<evidence type="ECO:0000313" key="1">
    <source>
        <dbReference type="EnsemblMetazoa" id="tetur26g02230.1"/>
    </source>
</evidence>
<dbReference type="EMBL" id="CAEY01000699">
    <property type="status" value="NOT_ANNOTATED_CDS"/>
    <property type="molecule type" value="Genomic_DNA"/>
</dbReference>
<reference evidence="2" key="1">
    <citation type="submission" date="2011-08" db="EMBL/GenBank/DDBJ databases">
        <authorList>
            <person name="Rombauts S."/>
        </authorList>
    </citation>
    <scope>NUCLEOTIDE SEQUENCE</scope>
    <source>
        <strain evidence="2">London</strain>
    </source>
</reference>
<dbReference type="HOGENOM" id="CLU_1344801_0_0_1"/>
<organism evidence="1 2">
    <name type="scientific">Tetranychus urticae</name>
    <name type="common">Two-spotted spider mite</name>
    <dbReference type="NCBI Taxonomy" id="32264"/>
    <lineage>
        <taxon>Eukaryota</taxon>
        <taxon>Metazoa</taxon>
        <taxon>Ecdysozoa</taxon>
        <taxon>Arthropoda</taxon>
        <taxon>Chelicerata</taxon>
        <taxon>Arachnida</taxon>
        <taxon>Acari</taxon>
        <taxon>Acariformes</taxon>
        <taxon>Trombidiformes</taxon>
        <taxon>Prostigmata</taxon>
        <taxon>Eleutherengona</taxon>
        <taxon>Raphignathae</taxon>
        <taxon>Tetranychoidea</taxon>
        <taxon>Tetranychidae</taxon>
        <taxon>Tetranychus</taxon>
    </lineage>
</organism>